<gene>
    <name evidence="1" type="ORF">AM1BK_29580</name>
</gene>
<evidence type="ECO:0000313" key="2">
    <source>
        <dbReference type="Proteomes" id="UP000637074"/>
    </source>
</evidence>
<reference evidence="1 2" key="1">
    <citation type="journal article" date="2022" name="Int. J. Syst. Evol. Microbiol.">
        <title>Neobacillus kokaensis sp. nov., isolated from soil.</title>
        <authorList>
            <person name="Yuki K."/>
            <person name="Matsubara H."/>
            <person name="Yamaguchi S."/>
        </authorList>
    </citation>
    <scope>NUCLEOTIDE SEQUENCE [LARGE SCALE GENOMIC DNA]</scope>
    <source>
        <strain evidence="1 2">LOB 377</strain>
    </source>
</reference>
<protein>
    <submittedName>
        <fullName evidence="1">Uncharacterized protein</fullName>
    </submittedName>
</protein>
<accession>A0ABQ3N9K4</accession>
<sequence>MSVFSPGINLKSNFQPPIPGQLAKGNNSSYVYDFLLVKMLFSMPGVVRK</sequence>
<name>A0ABQ3N9K4_9BACI</name>
<proteinExistence type="predicted"/>
<organism evidence="1 2">
    <name type="scientific">Neobacillus kokaensis</name>
    <dbReference type="NCBI Taxonomy" id="2759023"/>
    <lineage>
        <taxon>Bacteria</taxon>
        <taxon>Bacillati</taxon>
        <taxon>Bacillota</taxon>
        <taxon>Bacilli</taxon>
        <taxon>Bacillales</taxon>
        <taxon>Bacillaceae</taxon>
        <taxon>Neobacillus</taxon>
    </lineage>
</organism>
<evidence type="ECO:0000313" key="1">
    <source>
        <dbReference type="EMBL" id="GHH99415.1"/>
    </source>
</evidence>
<comment type="caution">
    <text evidence="1">The sequence shown here is derived from an EMBL/GenBank/DDBJ whole genome shotgun (WGS) entry which is preliminary data.</text>
</comment>
<keyword evidence="2" id="KW-1185">Reference proteome</keyword>
<dbReference type="Proteomes" id="UP000637074">
    <property type="component" value="Unassembled WGS sequence"/>
</dbReference>
<dbReference type="EMBL" id="BNDS01000012">
    <property type="protein sequence ID" value="GHH99415.1"/>
    <property type="molecule type" value="Genomic_DNA"/>
</dbReference>